<feature type="region of interest" description="Disordered" evidence="1">
    <location>
        <begin position="255"/>
        <end position="365"/>
    </location>
</feature>
<dbReference type="EMBL" id="GEDC01021227">
    <property type="protein sequence ID" value="JAS16071.1"/>
    <property type="molecule type" value="Transcribed_RNA"/>
</dbReference>
<organism evidence="2">
    <name type="scientific">Clastoptera arizonana</name>
    <name type="common">Arizona spittle bug</name>
    <dbReference type="NCBI Taxonomy" id="38151"/>
    <lineage>
        <taxon>Eukaryota</taxon>
        <taxon>Metazoa</taxon>
        <taxon>Ecdysozoa</taxon>
        <taxon>Arthropoda</taxon>
        <taxon>Hexapoda</taxon>
        <taxon>Insecta</taxon>
        <taxon>Pterygota</taxon>
        <taxon>Neoptera</taxon>
        <taxon>Paraneoptera</taxon>
        <taxon>Hemiptera</taxon>
        <taxon>Auchenorrhyncha</taxon>
        <taxon>Cercopoidea</taxon>
        <taxon>Clastopteridae</taxon>
        <taxon>Clastoptera</taxon>
    </lineage>
</organism>
<gene>
    <name evidence="3" type="ORF">g.23613</name>
    <name evidence="2" type="ORF">g.23617</name>
</gene>
<feature type="compositionally biased region" description="Basic residues" evidence="1">
    <location>
        <begin position="188"/>
        <end position="197"/>
    </location>
</feature>
<evidence type="ECO:0000313" key="2">
    <source>
        <dbReference type="EMBL" id="JAS16071.1"/>
    </source>
</evidence>
<feature type="region of interest" description="Disordered" evidence="1">
    <location>
        <begin position="532"/>
        <end position="552"/>
    </location>
</feature>
<dbReference type="InterPro" id="IPR038991">
    <property type="entry name" value="CAAP1"/>
</dbReference>
<feature type="compositionally biased region" description="Basic and acidic residues" evidence="1">
    <location>
        <begin position="198"/>
        <end position="214"/>
    </location>
</feature>
<protein>
    <recommendedName>
        <fullName evidence="4">Caspase activity and apoptosis inhibitor 1</fullName>
    </recommendedName>
</protein>
<accession>A0A1B6CRP5</accession>
<dbReference type="Pfam" id="PF15335">
    <property type="entry name" value="CAAP1"/>
    <property type="match status" value="1"/>
</dbReference>
<proteinExistence type="predicted"/>
<feature type="region of interest" description="Disordered" evidence="1">
    <location>
        <begin position="181"/>
        <end position="237"/>
    </location>
</feature>
<reference evidence="2" key="1">
    <citation type="submission" date="2015-12" db="EMBL/GenBank/DDBJ databases">
        <title>De novo transcriptome assembly of four potential Pierce s Disease insect vectors from Arizona vineyards.</title>
        <authorList>
            <person name="Tassone E.E."/>
        </authorList>
    </citation>
    <scope>NUCLEOTIDE SEQUENCE</scope>
</reference>
<evidence type="ECO:0008006" key="4">
    <source>
        <dbReference type="Google" id="ProtNLM"/>
    </source>
</evidence>
<feature type="region of interest" description="Disordered" evidence="1">
    <location>
        <begin position="115"/>
        <end position="137"/>
    </location>
</feature>
<feature type="compositionally biased region" description="Basic and acidic residues" evidence="1">
    <location>
        <begin position="326"/>
        <end position="342"/>
    </location>
</feature>
<feature type="compositionally biased region" description="Basic and acidic residues" evidence="1">
    <location>
        <begin position="383"/>
        <end position="406"/>
    </location>
</feature>
<dbReference type="AlphaFoldDB" id="A0A1B6CRP5"/>
<sequence length="646" mass="71928">MNVNMKNLKKTETKETKKLKKLLNEEIRLGIHESDSDTEEVDLSKELHPLGHYVNKREEMVEQMFSIVSGRSLKKLLPPIIKDMDIGELKAECLIHLLGMSSKRIISIFQGQEIDSSSESETHSEGSPPYGKKIHGNISTFPIKQEGCSDISDTEEFVKSGESSGIEIKIDDSDIDVFLKGGEAEKNKKPKRKKRKSGHEDSRKKKQTKVDCNKSESVSISKDISEEKNNLKGTQGKTLLEILELEMRAKAIRALLKDGGEVKSNNSDKEDGTEKNKSMETNQKRRRSSSEEVIIQSDSELVTIDLTDDGEAEKNKKPKRKKRKSGHEDSRKKKQTKVDCNKSESVSISKDISEEKNNLKGTQGKTLLEILELEMRAKAIRALLKDGGEVKSNNSDKEDGTEKNNKSMETNQKRRRSSSEEVIIQSDSELVTIDLTDDGDLKRIETEEDKTETIVVSNTSNMVDNVDLVSSSCEKANEKLSTNESGDTLPLLKEDAEKSSWAERWLQSKDVSKVISTSKMCANIRKRMRDAKLAKKNGSVSQTSERVGSDSKSVEGSVSEYQLLTISQKESEIVSQNTGEIVSQNISEIVSQDNSNCSDKDSSSDNQTSAATIESECFASDPLVVQTDNAILNEEIVSIVSCDDIN</sequence>
<evidence type="ECO:0000313" key="3">
    <source>
        <dbReference type="EMBL" id="JAS35215.1"/>
    </source>
</evidence>
<dbReference type="PANTHER" id="PTHR14740">
    <property type="entry name" value="CASPASE ACTIVITY AND APOPTOSIS INHIBITOR 1"/>
    <property type="match status" value="1"/>
</dbReference>
<feature type="region of interest" description="Disordered" evidence="1">
    <location>
        <begin position="383"/>
        <end position="423"/>
    </location>
</feature>
<dbReference type="PANTHER" id="PTHR14740:SF3">
    <property type="entry name" value="CASPASE ACTIVITY AND APOPTOSIS INHIBITOR 1"/>
    <property type="match status" value="1"/>
</dbReference>
<dbReference type="GO" id="GO:0042981">
    <property type="term" value="P:regulation of apoptotic process"/>
    <property type="evidence" value="ECO:0007669"/>
    <property type="project" value="InterPro"/>
</dbReference>
<name>A0A1B6CRP5_9HEMI</name>
<dbReference type="EMBL" id="GEDC01002083">
    <property type="protein sequence ID" value="JAS35215.1"/>
    <property type="molecule type" value="Transcribed_RNA"/>
</dbReference>
<feature type="compositionally biased region" description="Basic and acidic residues" evidence="1">
    <location>
        <begin position="255"/>
        <end position="278"/>
    </location>
</feature>
<evidence type="ECO:0000256" key="1">
    <source>
        <dbReference type="SAM" id="MobiDB-lite"/>
    </source>
</evidence>
<feature type="compositionally biased region" description="Basic residues" evidence="1">
    <location>
        <begin position="316"/>
        <end position="325"/>
    </location>
</feature>